<reference evidence="1 2" key="1">
    <citation type="journal article" date="2012" name="PLoS ONE">
        <title>The purine-utilizing bacterium Clostridium acidurici 9a: a genome-guided metabolic reconsideration.</title>
        <authorList>
            <person name="Hartwich K."/>
            <person name="Poehlein A."/>
            <person name="Daniel R."/>
        </authorList>
    </citation>
    <scope>NUCLEOTIDE SEQUENCE [LARGE SCALE GENOMIC DNA]</scope>
    <source>
        <strain evidence="2">ATCC 7906 / DSM 604 / BCRC 14475 / CIP 104303 / KCTC 5404 / NCIMB 10678 / 9a</strain>
    </source>
</reference>
<dbReference type="HOGENOM" id="CLU_120866_1_0_9"/>
<organism evidence="1 2">
    <name type="scientific">Gottschalkia acidurici (strain ATCC 7906 / DSM 604 / BCRC 14475 / CIP 104303 / KCTC 5404 / NCIMB 10678 / 9a)</name>
    <name type="common">Clostridium acidurici</name>
    <dbReference type="NCBI Taxonomy" id="1128398"/>
    <lineage>
        <taxon>Bacteria</taxon>
        <taxon>Bacillati</taxon>
        <taxon>Bacillota</taxon>
        <taxon>Tissierellia</taxon>
        <taxon>Tissierellales</taxon>
        <taxon>Gottschalkiaceae</taxon>
        <taxon>Gottschalkia</taxon>
    </lineage>
</organism>
<dbReference type="InterPro" id="IPR054648">
    <property type="entry name" value="TudS-rel"/>
</dbReference>
<evidence type="ECO:0000313" key="1">
    <source>
        <dbReference type="EMBL" id="AFS77820.1"/>
    </source>
</evidence>
<keyword evidence="2" id="KW-1185">Reference proteome</keyword>
<dbReference type="STRING" id="1128398.Curi_c07470"/>
<proteinExistence type="predicted"/>
<dbReference type="Proteomes" id="UP000006094">
    <property type="component" value="Chromosome"/>
</dbReference>
<protein>
    <submittedName>
        <fullName evidence="1">Uncharacterized protein</fullName>
    </submittedName>
</protein>
<dbReference type="OrthoDB" id="5420310at2"/>
<dbReference type="PATRIC" id="fig|1128398.3.peg.794"/>
<name>K0AYK5_GOTA9</name>
<dbReference type="EMBL" id="CP003326">
    <property type="protein sequence ID" value="AFS77820.1"/>
    <property type="molecule type" value="Genomic_DNA"/>
</dbReference>
<gene>
    <name evidence="1" type="ordered locus">Curi_c07470</name>
</gene>
<evidence type="ECO:0000313" key="2">
    <source>
        <dbReference type="Proteomes" id="UP000006094"/>
    </source>
</evidence>
<dbReference type="eggNOG" id="COG5418">
    <property type="taxonomic scope" value="Bacteria"/>
</dbReference>
<dbReference type="NCBIfam" id="NF045597">
    <property type="entry name" value="TudS_rel_CD3072"/>
    <property type="match status" value="1"/>
</dbReference>
<dbReference type="RefSeq" id="WP_014966957.1">
    <property type="nucleotide sequence ID" value="NC_018664.1"/>
</dbReference>
<dbReference type="AlphaFoldDB" id="K0AYK5"/>
<dbReference type="KEGG" id="cad:Curi_c07470"/>
<accession>K0AYK5</accession>
<sequence>MHRGKEIIYTAHCVLNQNSVIRDWERAIGAFNDIIRVILDNNISIIQLPCPEFSFLGEARPPMTKEEYNTKEYRSACSDISKKVVEQMKEYINNNYKIIGLVGITGSPSCDILGERGIFMEELQQLMTNEDIRLEVFEIPGDYVEGEHEKVIDEFRVFINKNRNIG</sequence>